<proteinExistence type="inferred from homology"/>
<gene>
    <name evidence="9" type="ORF">NCTC11075_01009</name>
</gene>
<dbReference type="PANTHER" id="PTHR30451:SF3">
    <property type="entry name" value="OUTER MEMBRANE USHER PROTEIN HTRE-RELATED"/>
    <property type="match status" value="1"/>
</dbReference>
<keyword evidence="5" id="KW-0732">Signal</keyword>
<evidence type="ECO:0000313" key="10">
    <source>
        <dbReference type="Proteomes" id="UP000270272"/>
    </source>
</evidence>
<dbReference type="InterPro" id="IPR000015">
    <property type="entry name" value="Fimb_usher"/>
</dbReference>
<dbReference type="Pfam" id="PF13954">
    <property type="entry name" value="PapC_N"/>
    <property type="match status" value="1"/>
</dbReference>
<name>A0A3S5DNP4_CITKO</name>
<keyword evidence="4" id="KW-0812">Transmembrane</keyword>
<comment type="similarity">
    <text evidence="2">Belongs to the fimbrial export usher family.</text>
</comment>
<dbReference type="Gene3D" id="3.10.20.410">
    <property type="match status" value="1"/>
</dbReference>
<evidence type="ECO:0000256" key="6">
    <source>
        <dbReference type="ARBA" id="ARBA00023136"/>
    </source>
</evidence>
<keyword evidence="7" id="KW-0998">Cell outer membrane</keyword>
<feature type="domain" description="PapC N-terminal" evidence="8">
    <location>
        <begin position="20"/>
        <end position="116"/>
    </location>
</feature>
<dbReference type="AlphaFoldDB" id="A0A3S5DNP4"/>
<evidence type="ECO:0000256" key="2">
    <source>
        <dbReference type="ARBA" id="ARBA00008064"/>
    </source>
</evidence>
<dbReference type="GO" id="GO:0009297">
    <property type="term" value="P:pilus assembly"/>
    <property type="evidence" value="ECO:0007669"/>
    <property type="project" value="InterPro"/>
</dbReference>
<reference evidence="9 10" key="1">
    <citation type="submission" date="2018-12" db="EMBL/GenBank/DDBJ databases">
        <authorList>
            <consortium name="Pathogen Informatics"/>
        </authorList>
    </citation>
    <scope>NUCLEOTIDE SEQUENCE [LARGE SCALE GENOMIC DNA]</scope>
    <source>
        <strain evidence="9 10">NCTC11075</strain>
    </source>
</reference>
<keyword evidence="3" id="KW-0813">Transport</keyword>
<dbReference type="InterPro" id="IPR037224">
    <property type="entry name" value="PapC_N_sf"/>
</dbReference>
<dbReference type="SUPFAM" id="SSF141729">
    <property type="entry name" value="FimD N-terminal domain-like"/>
    <property type="match status" value="1"/>
</dbReference>
<evidence type="ECO:0000313" key="9">
    <source>
        <dbReference type="EMBL" id="VEB86096.1"/>
    </source>
</evidence>
<dbReference type="InterPro" id="IPR025885">
    <property type="entry name" value="PapC_N"/>
</dbReference>
<dbReference type="PANTHER" id="PTHR30451">
    <property type="entry name" value="OUTER MEMBRANE USHER PROTEIN"/>
    <property type="match status" value="1"/>
</dbReference>
<evidence type="ECO:0000256" key="7">
    <source>
        <dbReference type="ARBA" id="ARBA00023237"/>
    </source>
</evidence>
<protein>
    <submittedName>
        <fullName evidence="9">Fimbrial usher protein</fullName>
    </submittedName>
</protein>
<dbReference type="Proteomes" id="UP000270272">
    <property type="component" value="Chromosome"/>
</dbReference>
<dbReference type="EMBL" id="LR134204">
    <property type="protein sequence ID" value="VEB86096.1"/>
    <property type="molecule type" value="Genomic_DNA"/>
</dbReference>
<evidence type="ECO:0000256" key="4">
    <source>
        <dbReference type="ARBA" id="ARBA00022692"/>
    </source>
</evidence>
<comment type="subcellular location">
    <subcellularLocation>
        <location evidence="1">Cell outer membrane</location>
        <topology evidence="1">Multi-pass membrane protein</topology>
    </subcellularLocation>
</comment>
<evidence type="ECO:0000259" key="8">
    <source>
        <dbReference type="Pfam" id="PF13954"/>
    </source>
</evidence>
<evidence type="ECO:0000256" key="3">
    <source>
        <dbReference type="ARBA" id="ARBA00022448"/>
    </source>
</evidence>
<evidence type="ECO:0000256" key="5">
    <source>
        <dbReference type="ARBA" id="ARBA00022729"/>
    </source>
</evidence>
<organism evidence="9 10">
    <name type="scientific">Citrobacter koseri</name>
    <name type="common">Citrobacter diversus</name>
    <dbReference type="NCBI Taxonomy" id="545"/>
    <lineage>
        <taxon>Bacteria</taxon>
        <taxon>Pseudomonadati</taxon>
        <taxon>Pseudomonadota</taxon>
        <taxon>Gammaproteobacteria</taxon>
        <taxon>Enterobacterales</taxon>
        <taxon>Enterobacteriaceae</taxon>
        <taxon>Citrobacter</taxon>
    </lineage>
</organism>
<dbReference type="GO" id="GO:0009279">
    <property type="term" value="C:cell outer membrane"/>
    <property type="evidence" value="ECO:0007669"/>
    <property type="project" value="UniProtKB-SubCell"/>
</dbReference>
<dbReference type="GO" id="GO:0015473">
    <property type="term" value="F:fimbrial usher porin activity"/>
    <property type="evidence" value="ECO:0007669"/>
    <property type="project" value="InterPro"/>
</dbReference>
<keyword evidence="6" id="KW-0472">Membrane</keyword>
<sequence>MLRRYLLLLPGMNAYAAEETFDTHFMMGGMKGEKVSDFRLDDSQPLSGQYDIDIYVNQQWRGKYEVIVKDNPDDTCLSREIFTRLGINTEALNNAGECLLLKQAVQGGSYAWDIGTFSSEPQRAAGIRGRTGAGICAARKLGSRD</sequence>
<accession>A0A3S5DNP4</accession>
<evidence type="ECO:0000256" key="1">
    <source>
        <dbReference type="ARBA" id="ARBA00004571"/>
    </source>
</evidence>